<dbReference type="GO" id="GO:0006098">
    <property type="term" value="P:pentose-phosphate shunt"/>
    <property type="evidence" value="ECO:0007669"/>
    <property type="project" value="InterPro"/>
</dbReference>
<comment type="similarity">
    <text evidence="1">Belongs to the glucosamine/galactosamine-6-phosphate isomerase family. 6-phosphogluconolactonase subfamily.</text>
</comment>
<accession>A0A3B0YKW4</accession>
<sequence>MHQWNSDDNFDRLSQAAANRIAECIVHALQEREVCHVILPGGATPAKTLALLAEKSLDWHRIHWYPGDERCCQPGLAERNDLMLQKNLWARLPQNSLNNKTIHPIPAELGAELAAETYYERIKDITRFDVAFLGMGEDGHTASLFPGNKALLDQRKIVPVFDSPKPPSERVSFSLAVLGLSRCKIVLASGKSKAAVIARIKMGENLPVNCLGDIHWYVDQDAMADC</sequence>
<dbReference type="Gene3D" id="3.40.50.1360">
    <property type="match status" value="1"/>
</dbReference>
<evidence type="ECO:0000259" key="2">
    <source>
        <dbReference type="Pfam" id="PF01182"/>
    </source>
</evidence>
<dbReference type="PANTHER" id="PTHR11054">
    <property type="entry name" value="6-PHOSPHOGLUCONOLACTONASE"/>
    <property type="match status" value="1"/>
</dbReference>
<dbReference type="InterPro" id="IPR006148">
    <property type="entry name" value="Glc/Gal-6P_isomerase"/>
</dbReference>
<evidence type="ECO:0000256" key="1">
    <source>
        <dbReference type="ARBA" id="ARBA00010662"/>
    </source>
</evidence>
<dbReference type="EMBL" id="UOFL01000101">
    <property type="protein sequence ID" value="VAW76187.1"/>
    <property type="molecule type" value="Genomic_DNA"/>
</dbReference>
<dbReference type="InterPro" id="IPR037171">
    <property type="entry name" value="NagB/RpiA_transferase-like"/>
</dbReference>
<gene>
    <name evidence="3" type="ORF">MNBD_GAMMA12-1849</name>
</gene>
<keyword evidence="3" id="KW-0378">Hydrolase</keyword>
<proteinExistence type="inferred from homology"/>
<dbReference type="AlphaFoldDB" id="A0A3B0YKW4"/>
<feature type="domain" description="Glucosamine/galactosamine-6-phosphate isomerase" evidence="2">
    <location>
        <begin position="11"/>
        <end position="210"/>
    </location>
</feature>
<dbReference type="NCBIfam" id="TIGR01198">
    <property type="entry name" value="pgl"/>
    <property type="match status" value="1"/>
</dbReference>
<protein>
    <submittedName>
        <fullName evidence="3">6-phosphogluconolactonase, eukaryotic type</fullName>
        <ecNumber evidence="3">3.1.1.31</ecNumber>
    </submittedName>
</protein>
<name>A0A3B0YKW4_9ZZZZ</name>
<organism evidence="3">
    <name type="scientific">hydrothermal vent metagenome</name>
    <dbReference type="NCBI Taxonomy" id="652676"/>
    <lineage>
        <taxon>unclassified sequences</taxon>
        <taxon>metagenomes</taxon>
        <taxon>ecological metagenomes</taxon>
    </lineage>
</organism>
<dbReference type="GO" id="GO:0017057">
    <property type="term" value="F:6-phosphogluconolactonase activity"/>
    <property type="evidence" value="ECO:0007669"/>
    <property type="project" value="UniProtKB-EC"/>
</dbReference>
<evidence type="ECO:0000313" key="3">
    <source>
        <dbReference type="EMBL" id="VAW76187.1"/>
    </source>
</evidence>
<dbReference type="PANTHER" id="PTHR11054:SF0">
    <property type="entry name" value="6-PHOSPHOGLUCONOLACTONASE"/>
    <property type="match status" value="1"/>
</dbReference>
<dbReference type="InterPro" id="IPR039104">
    <property type="entry name" value="6PGL"/>
</dbReference>
<dbReference type="SUPFAM" id="SSF100950">
    <property type="entry name" value="NagB/RpiA/CoA transferase-like"/>
    <property type="match status" value="1"/>
</dbReference>
<dbReference type="EC" id="3.1.1.31" evidence="3"/>
<reference evidence="3" key="1">
    <citation type="submission" date="2018-06" db="EMBL/GenBank/DDBJ databases">
        <authorList>
            <person name="Zhirakovskaya E."/>
        </authorList>
    </citation>
    <scope>NUCLEOTIDE SEQUENCE</scope>
</reference>
<dbReference type="GO" id="GO:0005975">
    <property type="term" value="P:carbohydrate metabolic process"/>
    <property type="evidence" value="ECO:0007669"/>
    <property type="project" value="InterPro"/>
</dbReference>
<dbReference type="InterPro" id="IPR005900">
    <property type="entry name" value="6-phosphogluconolactonase_DevB"/>
</dbReference>
<dbReference type="Pfam" id="PF01182">
    <property type="entry name" value="Glucosamine_iso"/>
    <property type="match status" value="1"/>
</dbReference>
<dbReference type="CDD" id="cd01400">
    <property type="entry name" value="6PGL"/>
    <property type="match status" value="1"/>
</dbReference>